<keyword evidence="2" id="KW-0378">Hydrolase</keyword>
<evidence type="ECO:0000313" key="2">
    <source>
        <dbReference type="EMBL" id="WVX90699.1"/>
    </source>
</evidence>
<dbReference type="Gene3D" id="3.90.75.20">
    <property type="match status" value="1"/>
</dbReference>
<dbReference type="InterPro" id="IPR036388">
    <property type="entry name" value="WH-like_DNA-bd_sf"/>
</dbReference>
<dbReference type="EMBL" id="OR885926">
    <property type="protein sequence ID" value="WVX90699.1"/>
    <property type="molecule type" value="Genomic_DNA"/>
</dbReference>
<evidence type="ECO:0000259" key="1">
    <source>
        <dbReference type="Pfam" id="PF13392"/>
    </source>
</evidence>
<gene>
    <name evidence="2" type="ORF">184DA_93</name>
</gene>
<dbReference type="SMART" id="SM00497">
    <property type="entry name" value="IENR1"/>
    <property type="match status" value="2"/>
</dbReference>
<dbReference type="GO" id="GO:0004519">
    <property type="term" value="F:endonuclease activity"/>
    <property type="evidence" value="ECO:0007669"/>
    <property type="project" value="UniProtKB-KW"/>
</dbReference>
<accession>A0AAU6MX54</accession>
<dbReference type="InterPro" id="IPR003647">
    <property type="entry name" value="Intron_nuc_1_rpt"/>
</dbReference>
<dbReference type="SUPFAM" id="SSF64496">
    <property type="entry name" value="DNA-binding domain of intron-encoded endonucleases"/>
    <property type="match status" value="1"/>
</dbReference>
<dbReference type="InterPro" id="IPR003615">
    <property type="entry name" value="HNH_nuc"/>
</dbReference>
<dbReference type="Pfam" id="PF13392">
    <property type="entry name" value="HNH_3"/>
    <property type="match status" value="1"/>
</dbReference>
<dbReference type="InterPro" id="IPR044925">
    <property type="entry name" value="His-Me_finger_sf"/>
</dbReference>
<keyword evidence="2" id="KW-0540">Nuclease</keyword>
<dbReference type="SUPFAM" id="SSF54060">
    <property type="entry name" value="His-Me finger endonucleases"/>
    <property type="match status" value="1"/>
</dbReference>
<feature type="domain" description="HNH nuclease" evidence="1">
    <location>
        <begin position="50"/>
        <end position="94"/>
    </location>
</feature>
<proteinExistence type="predicted"/>
<keyword evidence="2" id="KW-0255">Endonuclease</keyword>
<name>A0AAU6MX54_9CAUD</name>
<organism evidence="2">
    <name type="scientific">Staphylococcus phage 184DA</name>
    <dbReference type="NCBI Taxonomy" id="3110532"/>
    <lineage>
        <taxon>Viruses</taxon>
        <taxon>Duplodnaviria</taxon>
        <taxon>Heunggongvirae</taxon>
        <taxon>Uroviricota</taxon>
        <taxon>Caudoviricetes</taxon>
    </lineage>
</organism>
<dbReference type="Gene3D" id="1.10.10.10">
    <property type="entry name" value="Winged helix-like DNA-binding domain superfamily/Winged helix DNA-binding domain"/>
    <property type="match status" value="1"/>
</dbReference>
<sequence>MKEIWKVLKENENYEVSSTGKIWNKRKNCLSNTWVINSGYRQVTIGKGNRLVHRLVAETFIPNNDPTLNIVNHIDNNKLNNHVDNLEWVDYKGNSAHASNQGRLNTHSAREQLKKVSSKAIYQKDMQGNIIKIWDSPTQAEKETDKYFSQAKISSVANGKRKHHRNYIWEFVNKDSSRSLPMKINVYDLDNNLLYENYSISKIMQLLNMNNHKTLRDKLRKTNDFVEYKGYKFKNNN</sequence>
<protein>
    <submittedName>
        <fullName evidence="2">HNH endonuclease</fullName>
    </submittedName>
</protein>
<reference evidence="2" key="1">
    <citation type="submission" date="2023-11" db="EMBL/GenBank/DDBJ databases">
        <title>Characterization of a newly isolated phage infecting non-aureus staphylococci isolated from bovine mastitis.</title>
        <authorList>
            <person name="Wanecka A."/>
            <person name="Marynowska M."/>
            <person name="Wesolowski W."/>
            <person name="Bloch S."/>
            <person name="Nejman-Falenczyk B."/>
            <person name="Neumann J."/>
            <person name="Krol J."/>
            <person name="Florek M."/>
            <person name="Ulanicki K."/>
            <person name="Napierala A."/>
            <person name="Twardon J."/>
            <person name="Wolska B."/>
            <person name="Porebska J."/>
            <person name="Ziubrzycka A."/>
            <person name="Czeretowicz I."/>
            <person name="Benisz M."/>
        </authorList>
    </citation>
    <scope>NUCLEOTIDE SEQUENCE</scope>
</reference>